<dbReference type="AlphaFoldDB" id="A0A1B8GFV6"/>
<dbReference type="Pfam" id="PF10348">
    <property type="entry name" value="DUF2427"/>
    <property type="match status" value="1"/>
</dbReference>
<evidence type="ECO:0000256" key="1">
    <source>
        <dbReference type="SAM" id="MobiDB-lite"/>
    </source>
</evidence>
<dbReference type="Proteomes" id="UP000091956">
    <property type="component" value="Unassembled WGS sequence"/>
</dbReference>
<feature type="transmembrane region" description="Helical" evidence="2">
    <location>
        <begin position="530"/>
        <end position="549"/>
    </location>
</feature>
<name>A0A1B8GFV6_9PEZI</name>
<organism evidence="6 7">
    <name type="scientific">Pseudogymnoascus verrucosus</name>
    <dbReference type="NCBI Taxonomy" id="342668"/>
    <lineage>
        <taxon>Eukaryota</taxon>
        <taxon>Fungi</taxon>
        <taxon>Dikarya</taxon>
        <taxon>Ascomycota</taxon>
        <taxon>Pezizomycotina</taxon>
        <taxon>Leotiomycetes</taxon>
        <taxon>Thelebolales</taxon>
        <taxon>Thelebolaceae</taxon>
        <taxon>Pseudogymnoascus</taxon>
    </lineage>
</organism>
<reference evidence="7" key="2">
    <citation type="journal article" date="2018" name="Nat. Commun.">
        <title>Extreme sensitivity to ultraviolet light in the fungal pathogen causing white-nose syndrome of bats.</title>
        <authorList>
            <person name="Palmer J.M."/>
            <person name="Drees K.P."/>
            <person name="Foster J.T."/>
            <person name="Lindner D.L."/>
        </authorList>
    </citation>
    <scope>NUCLEOTIDE SEQUENCE [LARGE SCALE GENOMIC DNA]</scope>
    <source>
        <strain evidence="7">UAMH 10579</strain>
    </source>
</reference>
<keyword evidence="2" id="KW-0472">Membrane</keyword>
<feature type="transmembrane region" description="Helical" evidence="2">
    <location>
        <begin position="103"/>
        <end position="123"/>
    </location>
</feature>
<feature type="transmembrane region" description="Helical" evidence="2">
    <location>
        <begin position="138"/>
        <end position="158"/>
    </location>
</feature>
<dbReference type="PANTHER" id="PTHR31685">
    <property type="entry name" value="INTEGRAL MEMBRANE PROTEIN (AFU_ORTHOLOGUE AFUA_6G12730)-RELATED"/>
    <property type="match status" value="1"/>
</dbReference>
<feature type="transmembrane region" description="Helical" evidence="2">
    <location>
        <begin position="322"/>
        <end position="341"/>
    </location>
</feature>
<dbReference type="OrthoDB" id="4005299at2759"/>
<keyword evidence="2" id="KW-0812">Transmembrane</keyword>
<feature type="transmembrane region" description="Helical" evidence="2">
    <location>
        <begin position="73"/>
        <end position="96"/>
    </location>
</feature>
<feature type="transmembrane region" description="Helical" evidence="2">
    <location>
        <begin position="403"/>
        <end position="420"/>
    </location>
</feature>
<dbReference type="STRING" id="342668.A0A1B8GFV6"/>
<feature type="transmembrane region" description="Helical" evidence="2">
    <location>
        <begin position="469"/>
        <end position="486"/>
    </location>
</feature>
<keyword evidence="3" id="KW-0732">Signal</keyword>
<feature type="signal peptide" evidence="3">
    <location>
        <begin position="1"/>
        <end position="27"/>
    </location>
</feature>
<dbReference type="PANTHER" id="PTHR31685:SF3">
    <property type="entry name" value="INTEGRAL MEMBRANE PROTEIN (AFU_ORTHOLOGUE AFUA_6G12730)"/>
    <property type="match status" value="1"/>
</dbReference>
<feature type="region of interest" description="Disordered" evidence="1">
    <location>
        <begin position="437"/>
        <end position="461"/>
    </location>
</feature>
<evidence type="ECO:0000259" key="5">
    <source>
        <dbReference type="Pfam" id="PF10355"/>
    </source>
</evidence>
<dbReference type="Pfam" id="PF10355">
    <property type="entry name" value="Ytp1"/>
    <property type="match status" value="1"/>
</dbReference>
<feature type="domain" description="Protein YTP1-like C-terminal" evidence="5">
    <location>
        <begin position="295"/>
        <end position="589"/>
    </location>
</feature>
<sequence>MRTCPEFTKAAPALLVLFFALTVSAHGDETHMTADMDMGMTTAGAGAPLGTPSNGTLEVPPSYFRHPEYSHLILAHIALMTIAWVFVLPIAVMLSISRSRLNLLAQSGFFIINMGGVILAMLYNSRTPDLYPHNAHHTIGWLLTWVTVAQICLALITASARLGGEIRSSEEQLPFMQSSEQSVGGHQWANGAENAPGYRFSDDSGHGTEQNDESLRGNSSSSLEDDRDVMNGINRKYYEGEGDILAPSSKRSRHALMKRLRAVLAGKVPLYISSRVTGLLCTLESIITRTILIQGFVAITTGAVTYAGIFRGRDVFSGLAHFIKGGVFFWYGIFTLGRWAGSFADRGWAWNIKPRTFGKSENASTISAEFVESFLIFFYGSTNIFLEHLNAWGEAWSAQDMEHISITIMFIGGGLCGMLIESTGIRNLLNINTPKISPNRPVDSPSTEGEDEEPSWQPPQSYKISMNPIPALMVLLLGIMMSSHHQSSMVSTMIHKQWGTLLMGASFARGLTYIIFYLSPPTSFLPSRPPSELITAFCLMAGGLVFMASSRDTVVSMEYNNLDAMFVFTVTMGLVSFLMAWIILNVAVKGWALQKERRRNRL</sequence>
<keyword evidence="7" id="KW-1185">Reference proteome</keyword>
<evidence type="ECO:0008006" key="8">
    <source>
        <dbReference type="Google" id="ProtNLM"/>
    </source>
</evidence>
<feature type="domain" description="DUF2427" evidence="4">
    <location>
        <begin position="61"/>
        <end position="158"/>
    </location>
</feature>
<dbReference type="GeneID" id="28839533"/>
<keyword evidence="2" id="KW-1133">Transmembrane helix</keyword>
<dbReference type="InterPro" id="IPR018825">
    <property type="entry name" value="DUF2427"/>
</dbReference>
<dbReference type="RefSeq" id="XP_018128451.1">
    <property type="nucleotide sequence ID" value="XM_018275600.2"/>
</dbReference>
<accession>A0A1B8GFV6</accession>
<dbReference type="EMBL" id="KV460241">
    <property type="protein sequence ID" value="OBT94718.1"/>
    <property type="molecule type" value="Genomic_DNA"/>
</dbReference>
<proteinExistence type="predicted"/>
<gene>
    <name evidence="6" type="ORF">VE01_06147</name>
</gene>
<feature type="transmembrane region" description="Helical" evidence="2">
    <location>
        <begin position="564"/>
        <end position="588"/>
    </location>
</feature>
<feature type="transmembrane region" description="Helical" evidence="2">
    <location>
        <begin position="498"/>
        <end position="518"/>
    </location>
</feature>
<reference evidence="6 7" key="1">
    <citation type="submission" date="2016-03" db="EMBL/GenBank/DDBJ databases">
        <title>Comparative genomics of Pseudogymnoascus destructans, the fungus causing white-nose syndrome of bats.</title>
        <authorList>
            <person name="Palmer J.M."/>
            <person name="Drees K.P."/>
            <person name="Foster J.T."/>
            <person name="Lindner D.L."/>
        </authorList>
    </citation>
    <scope>NUCLEOTIDE SEQUENCE [LARGE SCALE GENOMIC DNA]</scope>
    <source>
        <strain evidence="6 7">UAMH 10579</strain>
    </source>
</reference>
<evidence type="ECO:0000256" key="3">
    <source>
        <dbReference type="SAM" id="SignalP"/>
    </source>
</evidence>
<evidence type="ECO:0000313" key="7">
    <source>
        <dbReference type="Proteomes" id="UP000091956"/>
    </source>
</evidence>
<evidence type="ECO:0000259" key="4">
    <source>
        <dbReference type="Pfam" id="PF10348"/>
    </source>
</evidence>
<protein>
    <recommendedName>
        <fullName evidence="8">Integral membrane protein</fullName>
    </recommendedName>
</protein>
<dbReference type="InterPro" id="IPR018827">
    <property type="entry name" value="YTP1_C"/>
</dbReference>
<evidence type="ECO:0000313" key="6">
    <source>
        <dbReference type="EMBL" id="OBT94718.1"/>
    </source>
</evidence>
<feature type="transmembrane region" description="Helical" evidence="2">
    <location>
        <begin position="286"/>
        <end position="310"/>
    </location>
</feature>
<evidence type="ECO:0000256" key="2">
    <source>
        <dbReference type="SAM" id="Phobius"/>
    </source>
</evidence>
<feature type="region of interest" description="Disordered" evidence="1">
    <location>
        <begin position="199"/>
        <end position="227"/>
    </location>
</feature>
<feature type="chain" id="PRO_5008608542" description="Integral membrane protein" evidence="3">
    <location>
        <begin position="28"/>
        <end position="602"/>
    </location>
</feature>